<dbReference type="Pfam" id="PF13490">
    <property type="entry name" value="zf-HC2"/>
    <property type="match status" value="1"/>
</dbReference>
<proteinExistence type="predicted"/>
<evidence type="ECO:0000256" key="1">
    <source>
        <dbReference type="SAM" id="MobiDB-lite"/>
    </source>
</evidence>
<feature type="domain" description="Putative zinc-finger" evidence="2">
    <location>
        <begin position="24"/>
        <end position="57"/>
    </location>
</feature>
<dbReference type="EMBL" id="BAGZ01000008">
    <property type="protein sequence ID" value="GAB78324.1"/>
    <property type="molecule type" value="Genomic_DNA"/>
</dbReference>
<protein>
    <recommendedName>
        <fullName evidence="2">Putative zinc-finger domain-containing protein</fullName>
    </recommendedName>
</protein>
<dbReference type="OrthoDB" id="3267840at2"/>
<gene>
    <name evidence="3" type="ORF">AUCHE_08_05710</name>
</gene>
<dbReference type="InterPro" id="IPR024020">
    <property type="entry name" value="Anit_sigma_mycothiol_RsrA"/>
</dbReference>
<feature type="region of interest" description="Disordered" evidence="1">
    <location>
        <begin position="1"/>
        <end position="20"/>
    </location>
</feature>
<dbReference type="STRING" id="100225.SAMN05421595_0841"/>
<dbReference type="RefSeq" id="WP_006503079.1">
    <property type="nucleotide sequence ID" value="NZ_BAGZ01000008.1"/>
</dbReference>
<evidence type="ECO:0000259" key="2">
    <source>
        <dbReference type="Pfam" id="PF13490"/>
    </source>
</evidence>
<organism evidence="3 4">
    <name type="scientific">Austwickia chelonae NBRC 105200</name>
    <dbReference type="NCBI Taxonomy" id="1184607"/>
    <lineage>
        <taxon>Bacteria</taxon>
        <taxon>Bacillati</taxon>
        <taxon>Actinomycetota</taxon>
        <taxon>Actinomycetes</taxon>
        <taxon>Micrococcales</taxon>
        <taxon>Dermatophilaceae</taxon>
        <taxon>Austwickia</taxon>
    </lineage>
</organism>
<evidence type="ECO:0000313" key="3">
    <source>
        <dbReference type="EMBL" id="GAB78324.1"/>
    </source>
</evidence>
<dbReference type="AlphaFoldDB" id="K6VNK6"/>
<dbReference type="eggNOG" id="COG5662">
    <property type="taxonomic scope" value="Bacteria"/>
</dbReference>
<sequence length="102" mass="11755">MSVFAQGPEPSRERGETHRGHVDCSEVLLRVFEYIDKEMTPEDCERVQAHLDDCGECMSAYQRDVLLKALIRRSCRGEEAPSTLRRSIMTRITSVRVERGDR</sequence>
<accession>K6VNK6</accession>
<dbReference type="NCBIfam" id="TIGR03988">
    <property type="entry name" value="antisig_RsrA"/>
    <property type="match status" value="1"/>
</dbReference>
<evidence type="ECO:0000313" key="4">
    <source>
        <dbReference type="Proteomes" id="UP000008495"/>
    </source>
</evidence>
<dbReference type="Proteomes" id="UP000008495">
    <property type="component" value="Unassembled WGS sequence"/>
</dbReference>
<feature type="compositionally biased region" description="Basic and acidic residues" evidence="1">
    <location>
        <begin position="10"/>
        <end position="20"/>
    </location>
</feature>
<comment type="caution">
    <text evidence="3">The sequence shown here is derived from an EMBL/GenBank/DDBJ whole genome shotgun (WGS) entry which is preliminary data.</text>
</comment>
<reference evidence="3 4" key="1">
    <citation type="submission" date="2012-08" db="EMBL/GenBank/DDBJ databases">
        <title>Whole genome shotgun sequence of Austwickia chelonae NBRC 105200.</title>
        <authorList>
            <person name="Yoshida I."/>
            <person name="Hosoyama A."/>
            <person name="Tsuchikane K."/>
            <person name="Katsumata H."/>
            <person name="Ando Y."/>
            <person name="Ohji S."/>
            <person name="Hamada M."/>
            <person name="Tamura T."/>
            <person name="Yamazoe A."/>
            <person name="Yamazaki S."/>
            <person name="Fujita N."/>
        </authorList>
    </citation>
    <scope>NUCLEOTIDE SEQUENCE [LARGE SCALE GENOMIC DNA]</scope>
    <source>
        <strain evidence="3 4">NBRC 105200</strain>
    </source>
</reference>
<dbReference type="InterPro" id="IPR027383">
    <property type="entry name" value="Znf_put"/>
</dbReference>
<keyword evidence="4" id="KW-1185">Reference proteome</keyword>
<name>K6VNK6_9MICO</name>